<evidence type="ECO:0000259" key="5">
    <source>
        <dbReference type="Pfam" id="PF02884"/>
    </source>
</evidence>
<dbReference type="InterPro" id="IPR003159">
    <property type="entry name" value="Lyase_8_central_dom"/>
</dbReference>
<evidence type="ECO:0000256" key="1">
    <source>
        <dbReference type="ARBA" id="ARBA00006699"/>
    </source>
</evidence>
<proteinExistence type="inferred from homology"/>
<dbReference type="SUPFAM" id="SSF49863">
    <property type="entry name" value="Hyaluronate lyase-like, C-terminal domain"/>
    <property type="match status" value="1"/>
</dbReference>
<dbReference type="InterPro" id="IPR008929">
    <property type="entry name" value="Chondroitin_lyas"/>
</dbReference>
<dbReference type="Gene3D" id="1.50.10.100">
    <property type="entry name" value="Chondroitin AC/alginate lyase"/>
    <property type="match status" value="1"/>
</dbReference>
<comment type="caution">
    <text evidence="7">The sequence shown here is derived from an EMBL/GenBank/DDBJ whole genome shotgun (WGS) entry which is preliminary data.</text>
</comment>
<reference evidence="7 8" key="1">
    <citation type="submission" date="2021-03" db="EMBL/GenBank/DDBJ databases">
        <title>Sequencing the genomes of 1000 actinobacteria strains.</title>
        <authorList>
            <person name="Klenk H.-P."/>
        </authorList>
    </citation>
    <scope>NUCLEOTIDE SEQUENCE [LARGE SCALE GENOMIC DNA]</scope>
    <source>
        <strain evidence="7 8">DSM 45510</strain>
    </source>
</reference>
<keyword evidence="3 7" id="KW-0456">Lyase</keyword>
<name>A0ABS4Q2E7_9PSEU</name>
<dbReference type="InterPro" id="IPR004103">
    <property type="entry name" value="Lyase_8_C"/>
</dbReference>
<sequence>MPELTRRSALLGGAAAVAASTTLPGVLAPGTAVAQAPQDDPAKIIAAYRYLQVGAGRTSPERTRAVQALDEVAVAYHAAMDTGGDQLWPDLPVGPGSTYFQKMYYRLRTIAVDWATPGSALSGKLGLPQRIHTALETLYRVQYNEHTDELGNWYSYEIGTPLWLVQTLASTMDIIPAADRERYLRPVLRFIADPNRRTNNPNVVETGANRADKATLTVVSGAMMADPARIRLGVEAVTDVAGGGAASLIAKVTAGDGFHTDGSFLQHEVVPYPGHYALVLVQAVAGLMEVTRGTAWELPEDVRRAMCATVPDSLAPFMFDGAMMEPVRGRFLSRQGETGHDAGHQLTSATALLARNAPEPERAQLTGLVAAWIQRGKWAPYLEVTDVGRFSGGLQPVGVPEVEYAQELLAANPVPAPVVPQHRVFGQQDRMLHVTPAWSASLGVSSTRICRYEAINSMNLRGWYTGDGVLYVFQPGAEGHYSDAYWPTVDATLLPGTTAKDSAPPKLEQIPLSSKPFSGGVRFDAQHGAYGVDFVSQDGTLTAKKSWFFTPEGVVCLGAGITDASGAKVRTTVENRGLGTNPRNALRADGRLLPVELGKSTSLRKPRWVHLDGVGGYVLLSDVDVSVLREDRTGAWADVDKGANTGGTTTPYTRRYQKVVIEHGANPSGASYGYVVLPGASAAATAASALSWRVRSNTAEVQAIRLWEGTLLANFFTGGTIDDLTVSGPASIAVERVRDGWQVAVADPTHLQQSIRVTILRKSVDVDVSGAQGATRTVKIGR</sequence>
<dbReference type="Pfam" id="PF02884">
    <property type="entry name" value="Lyase_8_C"/>
    <property type="match status" value="1"/>
</dbReference>
<evidence type="ECO:0000313" key="7">
    <source>
        <dbReference type="EMBL" id="MBP2185857.1"/>
    </source>
</evidence>
<dbReference type="Proteomes" id="UP000741013">
    <property type="component" value="Unassembled WGS sequence"/>
</dbReference>
<evidence type="ECO:0000313" key="8">
    <source>
        <dbReference type="Proteomes" id="UP000741013"/>
    </source>
</evidence>
<dbReference type="Pfam" id="PF02278">
    <property type="entry name" value="Lyase_8"/>
    <property type="match status" value="1"/>
</dbReference>
<dbReference type="InterPro" id="IPR014718">
    <property type="entry name" value="GH-type_carb-bd"/>
</dbReference>
<dbReference type="PROSITE" id="PS51318">
    <property type="entry name" value="TAT"/>
    <property type="match status" value="1"/>
</dbReference>
<keyword evidence="2" id="KW-0732">Signal</keyword>
<dbReference type="SUPFAM" id="SSF74650">
    <property type="entry name" value="Galactose mutarotase-like"/>
    <property type="match status" value="1"/>
</dbReference>
<dbReference type="Gene3D" id="2.70.98.10">
    <property type="match status" value="1"/>
</dbReference>
<dbReference type="InterPro" id="IPR038970">
    <property type="entry name" value="Lyase_8"/>
</dbReference>
<dbReference type="SUPFAM" id="SSF48230">
    <property type="entry name" value="Chondroitin AC/alginate lyase"/>
    <property type="match status" value="1"/>
</dbReference>
<gene>
    <name evidence="7" type="ORF">JOM49_007383</name>
</gene>
<dbReference type="PANTHER" id="PTHR38481:SF1">
    <property type="entry name" value="HYALURONATE LYASE"/>
    <property type="match status" value="1"/>
</dbReference>
<dbReference type="EMBL" id="JAGGMS010000001">
    <property type="protein sequence ID" value="MBP2185857.1"/>
    <property type="molecule type" value="Genomic_DNA"/>
</dbReference>
<feature type="domain" description="Polysaccharide lyase 8 N-terminal alpha-helical" evidence="6">
    <location>
        <begin position="64"/>
        <end position="370"/>
    </location>
</feature>
<dbReference type="InterPro" id="IPR011071">
    <property type="entry name" value="Lyase_8-like_C"/>
</dbReference>
<accession>A0ABS4Q2E7</accession>
<dbReference type="RefSeq" id="WP_209668689.1">
    <property type="nucleotide sequence ID" value="NZ_JAGGMS010000001.1"/>
</dbReference>
<evidence type="ECO:0000259" key="6">
    <source>
        <dbReference type="Pfam" id="PF08124"/>
    </source>
</evidence>
<organism evidence="7 8">
    <name type="scientific">Amycolatopsis magusensis</name>
    <dbReference type="NCBI Taxonomy" id="882444"/>
    <lineage>
        <taxon>Bacteria</taxon>
        <taxon>Bacillati</taxon>
        <taxon>Actinomycetota</taxon>
        <taxon>Actinomycetes</taxon>
        <taxon>Pseudonocardiales</taxon>
        <taxon>Pseudonocardiaceae</taxon>
        <taxon>Amycolatopsis</taxon>
    </lineage>
</organism>
<dbReference type="CDD" id="cd01083">
    <property type="entry name" value="GAG_Lyase"/>
    <property type="match status" value="1"/>
</dbReference>
<comment type="similarity">
    <text evidence="1">Belongs to the polysaccharide lyase 8 family.</text>
</comment>
<evidence type="ECO:0000259" key="4">
    <source>
        <dbReference type="Pfam" id="PF02278"/>
    </source>
</evidence>
<dbReference type="PANTHER" id="PTHR38481">
    <property type="entry name" value="HYALURONATE LYASE"/>
    <property type="match status" value="1"/>
</dbReference>
<dbReference type="EC" id="4.2.2.1" evidence="7"/>
<feature type="domain" description="Polysaccharide lyase family 8 central" evidence="4">
    <location>
        <begin position="422"/>
        <end position="681"/>
    </location>
</feature>
<dbReference type="InterPro" id="IPR006311">
    <property type="entry name" value="TAT_signal"/>
</dbReference>
<keyword evidence="8" id="KW-1185">Reference proteome</keyword>
<dbReference type="InterPro" id="IPR012970">
    <property type="entry name" value="Lyase_8_alpha_N"/>
</dbReference>
<dbReference type="InterPro" id="IPR011013">
    <property type="entry name" value="Gal_mutarotase_sf_dom"/>
</dbReference>
<dbReference type="GO" id="GO:0030340">
    <property type="term" value="F:hyaluronate lyase activity"/>
    <property type="evidence" value="ECO:0007669"/>
    <property type="project" value="UniProtKB-EC"/>
</dbReference>
<evidence type="ECO:0000256" key="2">
    <source>
        <dbReference type="ARBA" id="ARBA00022729"/>
    </source>
</evidence>
<dbReference type="Gene3D" id="2.60.220.10">
    <property type="entry name" value="Polysaccharide lyase family 8-like, C-terminal"/>
    <property type="match status" value="1"/>
</dbReference>
<feature type="domain" description="Polysaccharide lyase family 8 C-terminal" evidence="5">
    <location>
        <begin position="694"/>
        <end position="755"/>
    </location>
</feature>
<protein>
    <submittedName>
        <fullName evidence="7">Hyaluronate lyase</fullName>
        <ecNumber evidence="7">4.2.2.1</ecNumber>
    </submittedName>
</protein>
<dbReference type="Pfam" id="PF08124">
    <property type="entry name" value="Lyase_8_N"/>
    <property type="match status" value="1"/>
</dbReference>
<evidence type="ECO:0000256" key="3">
    <source>
        <dbReference type="ARBA" id="ARBA00023239"/>
    </source>
</evidence>